<evidence type="ECO:0000313" key="3">
    <source>
        <dbReference type="EMBL" id="QNR25914.1"/>
    </source>
</evidence>
<feature type="transmembrane region" description="Helical" evidence="1">
    <location>
        <begin position="160"/>
        <end position="191"/>
    </location>
</feature>
<dbReference type="EMBL" id="CP060139">
    <property type="protein sequence ID" value="QNR25914.1"/>
    <property type="molecule type" value="Genomic_DNA"/>
</dbReference>
<feature type="transmembrane region" description="Helical" evidence="1">
    <location>
        <begin position="81"/>
        <end position="101"/>
    </location>
</feature>
<dbReference type="RefSeq" id="WP_210760440.1">
    <property type="nucleotide sequence ID" value="NZ_CP060139.1"/>
</dbReference>
<keyword evidence="1" id="KW-0812">Transmembrane</keyword>
<feature type="transmembrane region" description="Helical" evidence="1">
    <location>
        <begin position="113"/>
        <end position="134"/>
    </location>
</feature>
<feature type="transmembrane region" description="Helical" evidence="1">
    <location>
        <begin position="384"/>
        <end position="404"/>
    </location>
</feature>
<gene>
    <name evidence="3" type="ORF">H4K34_08735</name>
</gene>
<feature type="transmembrane region" description="Helical" evidence="1">
    <location>
        <begin position="203"/>
        <end position="220"/>
    </location>
</feature>
<dbReference type="AlphaFoldDB" id="A0A7H0VJL6"/>
<evidence type="ECO:0000313" key="4">
    <source>
        <dbReference type="Proteomes" id="UP000516305"/>
    </source>
</evidence>
<feature type="transmembrane region" description="Helical" evidence="1">
    <location>
        <begin position="311"/>
        <end position="331"/>
    </location>
</feature>
<protein>
    <recommendedName>
        <fullName evidence="2">DUF6798 domain-containing protein</fullName>
    </recommendedName>
</protein>
<evidence type="ECO:0000259" key="2">
    <source>
        <dbReference type="Pfam" id="PF20604"/>
    </source>
</evidence>
<evidence type="ECO:0000256" key="1">
    <source>
        <dbReference type="SAM" id="Phobius"/>
    </source>
</evidence>
<feature type="transmembrane region" description="Helical" evidence="1">
    <location>
        <begin position="250"/>
        <end position="268"/>
    </location>
</feature>
<accession>A0A7H0VJL6</accession>
<keyword evidence="1" id="KW-0472">Membrane</keyword>
<keyword evidence="4" id="KW-1185">Reference proteome</keyword>
<sequence>MTIIDRIKVPFFLIIVAVASVIGINQYHFGMWNQFISLPWLYELIDPSNYPHDLLVEQYSNSPTFFLFLLKWALPFFGENVPLLFFSFYLICLALTIYSFYRLGQEIFNSKEAGVLAVVLLSFAFPVIGDVSIWDTLLMERTITYPILLLSILHLYKGRLWYAILLLGLAFNIHPLSAIYVIAASGLAVLLNEGLKKEHIWQGFFLLLMVSPVLLLKFSNTSGESSLSFSETWMEVMRLRNGHHTFPSEFPPSIFLKTALIILSYYVILAKGNFAPKAKVFLHAFGGSILFMMLLGTVFTEFYPVKLIIQFQFYRAFLFMGTLSLILWAGMLVKNPKPIFYLLAIPFLAQYAYGEWAKTISALSLIGLAWFVIRYFGFKRKASLGLSFAYLSLGLIAMLMRGGLEIHQGNQEKDWYEVQDWFRENTAQDALAIVPPAELGFRVRSLRTSYGDWFDGTKAFFSEQYAEYWYDHMSRLNCTDPDHLKEDYSTLQSQDFLNIWDRESDKHSEAYVVHYADRSVDKLPVAYLNEHYVVYQLPTKETPVFLASVGN</sequence>
<reference evidence="3 4" key="1">
    <citation type="submission" date="2020-08" db="EMBL/GenBank/DDBJ databases">
        <title>Croceimicrobium hydrocarbonivorans gen. nov., sp. nov., a novel marine bacterium isolated from a bacterial consortium that degrades polyethylene terephthalate.</title>
        <authorList>
            <person name="Liu R."/>
        </authorList>
    </citation>
    <scope>NUCLEOTIDE SEQUENCE [LARGE SCALE GENOMIC DNA]</scope>
    <source>
        <strain evidence="3 4">A20-9</strain>
    </source>
</reference>
<feature type="transmembrane region" description="Helical" evidence="1">
    <location>
        <begin position="9"/>
        <end position="29"/>
    </location>
</feature>
<dbReference type="Proteomes" id="UP000516305">
    <property type="component" value="Chromosome"/>
</dbReference>
<feature type="transmembrane region" description="Helical" evidence="1">
    <location>
        <begin position="360"/>
        <end position="377"/>
    </location>
</feature>
<keyword evidence="1" id="KW-1133">Transmembrane helix</keyword>
<organism evidence="3 4">
    <name type="scientific">Croceimicrobium hydrocarbonivorans</name>
    <dbReference type="NCBI Taxonomy" id="2761580"/>
    <lineage>
        <taxon>Bacteria</taxon>
        <taxon>Pseudomonadati</taxon>
        <taxon>Bacteroidota</taxon>
        <taxon>Flavobacteriia</taxon>
        <taxon>Flavobacteriales</taxon>
        <taxon>Owenweeksiaceae</taxon>
        <taxon>Croceimicrobium</taxon>
    </lineage>
</organism>
<dbReference type="InterPro" id="IPR046477">
    <property type="entry name" value="DUF6798"/>
</dbReference>
<feature type="transmembrane region" description="Helical" evidence="1">
    <location>
        <begin position="280"/>
        <end position="299"/>
    </location>
</feature>
<feature type="domain" description="DUF6798" evidence="2">
    <location>
        <begin position="414"/>
        <end position="473"/>
    </location>
</feature>
<proteinExistence type="predicted"/>
<dbReference type="Pfam" id="PF20604">
    <property type="entry name" value="DUF6798"/>
    <property type="match status" value="1"/>
</dbReference>
<name>A0A7H0VJL6_9FLAO</name>
<dbReference type="KEGG" id="chyd:H4K34_08735"/>